<dbReference type="PROSITE" id="PS51910">
    <property type="entry name" value="GH18_2"/>
    <property type="match status" value="1"/>
</dbReference>
<name>A0A2C5YEP2_9HYPO</name>
<dbReference type="OrthoDB" id="4927106at2759"/>
<proteinExistence type="inferred from homology"/>
<keyword evidence="3" id="KW-0843">Virulence</keyword>
<evidence type="ECO:0000256" key="1">
    <source>
        <dbReference type="ARBA" id="ARBA00008682"/>
    </source>
</evidence>
<feature type="compositionally biased region" description="Low complexity" evidence="4">
    <location>
        <begin position="314"/>
        <end position="333"/>
    </location>
</feature>
<dbReference type="Gene3D" id="3.20.20.80">
    <property type="entry name" value="Glycosidases"/>
    <property type="match status" value="1"/>
</dbReference>
<accession>A0A2C5YEP2</accession>
<comment type="caution">
    <text evidence="6">The sequence shown here is derived from an EMBL/GenBank/DDBJ whole genome shotgun (WGS) entry which is preliminary data.</text>
</comment>
<comment type="similarity">
    <text evidence="1">Belongs to the glycosyl hydrolase 18 family. Chitinase class V subfamily.</text>
</comment>
<dbReference type="InterPro" id="IPR017853">
    <property type="entry name" value="GH"/>
</dbReference>
<sequence>MHGQWDHGSPFSNPGCPKGNCLRSQVNRTETEQSFSMITKAGVASHKVMVGLPLYGRSFQMTQPGCYTEMCTFTGPESGAVAGKCTNAAGYISNWEIDQIVQAAGNNVQHYSSNVAGDIIVYNSTQWISYMKPETRRGRRDWARSLGFGGTSDWAMDLETSNNNKGSGSRKGSGPVYIHPSILTQPGATIACEPPCTFIFPPWTLPTSTVISREPVTETILELHPWVENLGHGTSRTVFVSRTTITTISLSPVTTDTISLRNIHWTNVSQTIINLTSSVRFPPTILTESPLHVTSSSTASKTVAGIMYTYSPEPYSGPSSTPTSKSGHSGPPSGLASSIHVTVGPAGPTCVPGSKGCGSLCEGLCDAKPPCIGICGCIGLGCPGGGSCVGFGCDEDDDEESSSKTPCSTKHTVTDCQVDCSVTNFGTSSTTTCYSTSCVTGEACSKTEAAGRPSDGAVPLLGAGGDAGYTYITGTRLAPKSAAKPKAHCQVEIFDIEGWATDLGRKLLAEERGCGALTGWEWHQATLSTPAWAAFNLPLILAPRCVERAIVSSGGPLITCYGV</sequence>
<evidence type="ECO:0000256" key="3">
    <source>
        <dbReference type="ARBA" id="ARBA00023026"/>
    </source>
</evidence>
<dbReference type="Gene3D" id="3.10.50.10">
    <property type="match status" value="1"/>
</dbReference>
<keyword evidence="2" id="KW-0147">Chitin-binding</keyword>
<dbReference type="InterPro" id="IPR029070">
    <property type="entry name" value="Chitinase_insertion_sf"/>
</dbReference>
<gene>
    <name evidence="6" type="ORF">CDD81_598</name>
</gene>
<dbReference type="PANTHER" id="PTHR47700">
    <property type="entry name" value="V CHITINASE, PUTATIVE (AFU_ORTHOLOGUE AFUA_6G13720)-RELATED"/>
    <property type="match status" value="1"/>
</dbReference>
<evidence type="ECO:0000313" key="7">
    <source>
        <dbReference type="Proteomes" id="UP000226192"/>
    </source>
</evidence>
<evidence type="ECO:0000256" key="4">
    <source>
        <dbReference type="SAM" id="MobiDB-lite"/>
    </source>
</evidence>
<keyword evidence="7" id="KW-1185">Reference proteome</keyword>
<reference evidence="6 7" key="1">
    <citation type="submission" date="2017-06" db="EMBL/GenBank/DDBJ databases">
        <title>Ant-infecting Ophiocordyceps genomes reveal a high diversity of potential behavioral manipulation genes and a possible major role for enterotoxins.</title>
        <authorList>
            <person name="De Bekker C."/>
            <person name="Evans H.C."/>
            <person name="Brachmann A."/>
            <person name="Hughes D.P."/>
        </authorList>
    </citation>
    <scope>NUCLEOTIDE SEQUENCE [LARGE SCALE GENOMIC DNA]</scope>
    <source>
        <strain evidence="6 7">Map64</strain>
    </source>
</reference>
<feature type="region of interest" description="Disordered" evidence="4">
    <location>
        <begin position="314"/>
        <end position="338"/>
    </location>
</feature>
<dbReference type="STRING" id="1399860.A0A2C5YEP2"/>
<dbReference type="EMBL" id="NJET01000011">
    <property type="protein sequence ID" value="PHH66073.1"/>
    <property type="molecule type" value="Genomic_DNA"/>
</dbReference>
<dbReference type="GO" id="GO:0008061">
    <property type="term" value="F:chitin binding"/>
    <property type="evidence" value="ECO:0007669"/>
    <property type="project" value="UniProtKB-KW"/>
</dbReference>
<dbReference type="AlphaFoldDB" id="A0A2C5YEP2"/>
<protein>
    <recommendedName>
        <fullName evidence="5">GH18 domain-containing protein</fullName>
    </recommendedName>
</protein>
<dbReference type="InterPro" id="IPR001223">
    <property type="entry name" value="Glyco_hydro18_cat"/>
</dbReference>
<evidence type="ECO:0000259" key="5">
    <source>
        <dbReference type="PROSITE" id="PS51910"/>
    </source>
</evidence>
<dbReference type="GO" id="GO:0005975">
    <property type="term" value="P:carbohydrate metabolic process"/>
    <property type="evidence" value="ECO:0007669"/>
    <property type="project" value="InterPro"/>
</dbReference>
<organism evidence="6 7">
    <name type="scientific">Ophiocordyceps australis</name>
    <dbReference type="NCBI Taxonomy" id="1399860"/>
    <lineage>
        <taxon>Eukaryota</taxon>
        <taxon>Fungi</taxon>
        <taxon>Dikarya</taxon>
        <taxon>Ascomycota</taxon>
        <taxon>Pezizomycotina</taxon>
        <taxon>Sordariomycetes</taxon>
        <taxon>Hypocreomycetidae</taxon>
        <taxon>Hypocreales</taxon>
        <taxon>Ophiocordycipitaceae</taxon>
        <taxon>Ophiocordyceps</taxon>
    </lineage>
</organism>
<evidence type="ECO:0000313" key="6">
    <source>
        <dbReference type="EMBL" id="PHH66073.1"/>
    </source>
</evidence>
<dbReference type="SUPFAM" id="SSF54556">
    <property type="entry name" value="Chitinase insertion domain"/>
    <property type="match status" value="1"/>
</dbReference>
<dbReference type="Pfam" id="PF00704">
    <property type="entry name" value="Glyco_hydro_18"/>
    <property type="match status" value="1"/>
</dbReference>
<dbReference type="Proteomes" id="UP000226192">
    <property type="component" value="Unassembled WGS sequence"/>
</dbReference>
<dbReference type="PANTHER" id="PTHR47700:SF2">
    <property type="entry name" value="CHITINASE"/>
    <property type="match status" value="1"/>
</dbReference>
<dbReference type="InterPro" id="IPR053214">
    <property type="entry name" value="LysM12-like"/>
</dbReference>
<dbReference type="SUPFAM" id="SSF51445">
    <property type="entry name" value="(Trans)glycosidases"/>
    <property type="match status" value="1"/>
</dbReference>
<feature type="domain" description="GH18" evidence="5">
    <location>
        <begin position="1"/>
        <end position="179"/>
    </location>
</feature>
<evidence type="ECO:0000256" key="2">
    <source>
        <dbReference type="ARBA" id="ARBA00022669"/>
    </source>
</evidence>